<keyword evidence="2" id="KW-0812">Transmembrane</keyword>
<feature type="repeat" description="TPR" evidence="1">
    <location>
        <begin position="54"/>
        <end position="87"/>
    </location>
</feature>
<keyword evidence="5" id="KW-0808">Transferase</keyword>
<feature type="signal peptide" evidence="3">
    <location>
        <begin position="1"/>
        <end position="21"/>
    </location>
</feature>
<dbReference type="EMBL" id="VTPV01000010">
    <property type="protein sequence ID" value="KAB1229527.1"/>
    <property type="molecule type" value="Genomic_DNA"/>
</dbReference>
<dbReference type="InterPro" id="IPR019734">
    <property type="entry name" value="TPR_rpt"/>
</dbReference>
<keyword evidence="2" id="KW-1133">Transmembrane helix</keyword>
<comment type="caution">
    <text evidence="5">The sequence shown here is derived from an EMBL/GenBank/DDBJ whole genome shotgun (WGS) entry which is preliminary data.</text>
</comment>
<keyword evidence="2" id="KW-0472">Membrane</keyword>
<evidence type="ECO:0000256" key="1">
    <source>
        <dbReference type="PROSITE-ProRule" id="PRU00339"/>
    </source>
</evidence>
<dbReference type="PANTHER" id="PTHR34220:SF7">
    <property type="entry name" value="SENSOR HISTIDINE KINASE YPDA"/>
    <property type="match status" value="1"/>
</dbReference>
<feature type="chain" id="PRO_5046922035" evidence="3">
    <location>
        <begin position="22"/>
        <end position="597"/>
    </location>
</feature>
<sequence>MKMLKLFTIFLLVFLGNIIRSQTTNNSSAAVEEVQVETKKLKKAIDTKNEPAQADSYYSIGETFFSGGNFPKSEEYYTKAKNLYEKLNDKPNIEKATRRLAQSQEKQNKITPAISNYSRVAQMGYSEKSKAVNSNDVTRLSSPTPELRAEAIQNNINLSKKENEQGDLAESYSQLADVNLKQKDVSSAEENLNTAYKISKKEAPQQALAINQKLADLYVENKNYDKAIEAKKKVLKEDFVKDNSQEKVNQIQELADIYIKKNDPKEAVDLLRNAYGIALDKGHTLEAQRSVKKLDSLYAISGNIDASVQLYRDFLGKLPNLVSKDRSLIDNKILEDTEQRISQLEKEKELKDELIRKKDVFNYSLVGALILLTGLITFIFRTLKKVQTKNKKIALQSLRREMNPHFIFNSLNSVNHFIATNNELEANQYLTKFSKLMRGVMENSTEDFIPFQQELDLLQNYLALEKTRFADKFDYEIEVDEDLNMQNLQIPGMLIQPFLENAIWHGLRYRTEKGLLKLSFEKNGSDLKILIEDNGIGIEESKKQKTQHQKTREGRGMKNTLERIQLLNDLYKKDITCSVKDKENTNGVLVTIKIKMH</sequence>
<dbReference type="InterPro" id="IPR010559">
    <property type="entry name" value="Sig_transdc_His_kin_internal"/>
</dbReference>
<dbReference type="RefSeq" id="WP_152290686.1">
    <property type="nucleotide sequence ID" value="NZ_VTPV01000010.1"/>
</dbReference>
<dbReference type="SUPFAM" id="SSF48452">
    <property type="entry name" value="TPR-like"/>
    <property type="match status" value="1"/>
</dbReference>
<evidence type="ECO:0000259" key="4">
    <source>
        <dbReference type="Pfam" id="PF06580"/>
    </source>
</evidence>
<dbReference type="Proteomes" id="UP000326384">
    <property type="component" value="Unassembled WGS sequence"/>
</dbReference>
<feature type="transmembrane region" description="Helical" evidence="2">
    <location>
        <begin position="360"/>
        <end position="383"/>
    </location>
</feature>
<keyword evidence="3" id="KW-0732">Signal</keyword>
<keyword evidence="5" id="KW-0418">Kinase</keyword>
<reference evidence="5 6" key="1">
    <citation type="journal article" date="2019" name="Stand. Genomic Sci.">
        <title>Draft Whole-Genome Sequence of a Novel Chryseobacterium viscerum Strain Isolated from Fresh Water at Dripping Springs, New Mexico.</title>
        <authorList>
            <person name="Kyndt J.A."/>
            <person name="Moore T.C."/>
        </authorList>
    </citation>
    <scope>NUCLEOTIDE SEQUENCE [LARGE SCALE GENOMIC DNA]</scope>
    <source>
        <strain evidence="5 6">DPS</strain>
    </source>
</reference>
<keyword evidence="6" id="KW-1185">Reference proteome</keyword>
<dbReference type="Pfam" id="PF06580">
    <property type="entry name" value="His_kinase"/>
    <property type="match status" value="1"/>
</dbReference>
<dbReference type="PANTHER" id="PTHR34220">
    <property type="entry name" value="SENSOR HISTIDINE KINASE YPDA"/>
    <property type="match status" value="1"/>
</dbReference>
<dbReference type="InterPro" id="IPR050640">
    <property type="entry name" value="Bact_2-comp_sensor_kinase"/>
</dbReference>
<evidence type="ECO:0000256" key="3">
    <source>
        <dbReference type="SAM" id="SignalP"/>
    </source>
</evidence>
<evidence type="ECO:0000313" key="6">
    <source>
        <dbReference type="Proteomes" id="UP000326384"/>
    </source>
</evidence>
<dbReference type="SUPFAM" id="SSF55874">
    <property type="entry name" value="ATPase domain of HSP90 chaperone/DNA topoisomerase II/histidine kinase"/>
    <property type="match status" value="1"/>
</dbReference>
<gene>
    <name evidence="5" type="ORF">F8D52_16630</name>
</gene>
<dbReference type="PROSITE" id="PS50005">
    <property type="entry name" value="TPR"/>
    <property type="match status" value="1"/>
</dbReference>
<dbReference type="Gene3D" id="3.30.565.10">
    <property type="entry name" value="Histidine kinase-like ATPase, C-terminal domain"/>
    <property type="match status" value="1"/>
</dbReference>
<dbReference type="Pfam" id="PF13181">
    <property type="entry name" value="TPR_8"/>
    <property type="match status" value="2"/>
</dbReference>
<accession>A0A5N4BM64</accession>
<dbReference type="GO" id="GO:0016301">
    <property type="term" value="F:kinase activity"/>
    <property type="evidence" value="ECO:0007669"/>
    <property type="project" value="UniProtKB-KW"/>
</dbReference>
<feature type="domain" description="Signal transduction histidine kinase internal region" evidence="4">
    <location>
        <begin position="395"/>
        <end position="473"/>
    </location>
</feature>
<organism evidence="5 6">
    <name type="scientific">Chryseobacterium viscerum</name>
    <dbReference type="NCBI Taxonomy" id="1037377"/>
    <lineage>
        <taxon>Bacteria</taxon>
        <taxon>Pseudomonadati</taxon>
        <taxon>Bacteroidota</taxon>
        <taxon>Flavobacteriia</taxon>
        <taxon>Flavobacteriales</taxon>
        <taxon>Weeksellaceae</taxon>
        <taxon>Chryseobacterium group</taxon>
        <taxon>Chryseobacterium</taxon>
    </lineage>
</organism>
<evidence type="ECO:0000313" key="5">
    <source>
        <dbReference type="EMBL" id="KAB1229527.1"/>
    </source>
</evidence>
<name>A0A5N4BM64_9FLAO</name>
<keyword evidence="1" id="KW-0802">TPR repeat</keyword>
<dbReference type="Pfam" id="PF13176">
    <property type="entry name" value="TPR_7"/>
    <property type="match status" value="1"/>
</dbReference>
<proteinExistence type="predicted"/>
<dbReference type="SMART" id="SM00028">
    <property type="entry name" value="TPR"/>
    <property type="match status" value="4"/>
</dbReference>
<protein>
    <submittedName>
        <fullName evidence="5">Histidine kinase</fullName>
    </submittedName>
</protein>
<evidence type="ECO:0000256" key="2">
    <source>
        <dbReference type="SAM" id="Phobius"/>
    </source>
</evidence>
<dbReference type="InterPro" id="IPR011990">
    <property type="entry name" value="TPR-like_helical_dom_sf"/>
</dbReference>
<dbReference type="Gene3D" id="1.25.40.10">
    <property type="entry name" value="Tetratricopeptide repeat domain"/>
    <property type="match status" value="2"/>
</dbReference>
<dbReference type="InterPro" id="IPR036890">
    <property type="entry name" value="HATPase_C_sf"/>
</dbReference>